<dbReference type="Proteomes" id="UP001177140">
    <property type="component" value="Unassembled WGS sequence"/>
</dbReference>
<gene>
    <name evidence="1" type="ORF">MKW94_001197</name>
</gene>
<keyword evidence="2" id="KW-1185">Reference proteome</keyword>
<evidence type="ECO:0000313" key="2">
    <source>
        <dbReference type="Proteomes" id="UP001177140"/>
    </source>
</evidence>
<dbReference type="EMBL" id="JAJJMA010015532">
    <property type="protein sequence ID" value="MCL7022837.1"/>
    <property type="molecule type" value="Genomic_DNA"/>
</dbReference>
<proteinExistence type="predicted"/>
<name>A0AA41RM16_PAPNU</name>
<comment type="caution">
    <text evidence="1">The sequence shown here is derived from an EMBL/GenBank/DDBJ whole genome shotgun (WGS) entry which is preliminary data.</text>
</comment>
<sequence length="101" mass="11628">MKAITNLREHQRQIEERLGATPVSHISVDTADQSSTQRDMLVSGRNTNQAGDLLIQYMKFAPEEFKCRNVLEHVSDDKNAWVKLATYKLRGPLRDWWTIAS</sequence>
<reference evidence="1" key="1">
    <citation type="submission" date="2022-03" db="EMBL/GenBank/DDBJ databases">
        <title>A functionally conserved STORR gene fusion in Papaver species that diverged 16.8 million years ago.</title>
        <authorList>
            <person name="Catania T."/>
        </authorList>
    </citation>
    <scope>NUCLEOTIDE SEQUENCE</scope>
    <source>
        <strain evidence="1">S-191538</strain>
    </source>
</reference>
<organism evidence="1 2">
    <name type="scientific">Papaver nudicaule</name>
    <name type="common">Iceland poppy</name>
    <dbReference type="NCBI Taxonomy" id="74823"/>
    <lineage>
        <taxon>Eukaryota</taxon>
        <taxon>Viridiplantae</taxon>
        <taxon>Streptophyta</taxon>
        <taxon>Embryophyta</taxon>
        <taxon>Tracheophyta</taxon>
        <taxon>Spermatophyta</taxon>
        <taxon>Magnoliopsida</taxon>
        <taxon>Ranunculales</taxon>
        <taxon>Papaveraceae</taxon>
        <taxon>Papaveroideae</taxon>
        <taxon>Papaver</taxon>
    </lineage>
</organism>
<dbReference type="AlphaFoldDB" id="A0AA41RM16"/>
<protein>
    <submittedName>
        <fullName evidence="1">Uncharacterized protein</fullName>
    </submittedName>
</protein>
<accession>A0AA41RM16</accession>
<evidence type="ECO:0000313" key="1">
    <source>
        <dbReference type="EMBL" id="MCL7022837.1"/>
    </source>
</evidence>